<protein>
    <recommendedName>
        <fullName evidence="3">Peptide subunit release factor 1 (ERF1)</fullName>
    </recommendedName>
</protein>
<dbReference type="Proteomes" id="UP000272400">
    <property type="component" value="Unassembled WGS sequence"/>
</dbReference>
<dbReference type="InterPro" id="IPR041289">
    <property type="entry name" value="Bact_RF_family3"/>
</dbReference>
<organism evidence="1 2">
    <name type="scientific">Actinocorallia herbida</name>
    <dbReference type="NCBI Taxonomy" id="58109"/>
    <lineage>
        <taxon>Bacteria</taxon>
        <taxon>Bacillati</taxon>
        <taxon>Actinomycetota</taxon>
        <taxon>Actinomycetes</taxon>
        <taxon>Streptosporangiales</taxon>
        <taxon>Thermomonosporaceae</taxon>
        <taxon>Actinocorallia</taxon>
    </lineage>
</organism>
<proteinExistence type="predicted"/>
<reference evidence="1 2" key="1">
    <citation type="submission" date="2018-11" db="EMBL/GenBank/DDBJ databases">
        <title>Sequencing the genomes of 1000 actinobacteria strains.</title>
        <authorList>
            <person name="Klenk H.-P."/>
        </authorList>
    </citation>
    <scope>NUCLEOTIDE SEQUENCE [LARGE SCALE GENOMIC DNA]</scope>
    <source>
        <strain evidence="1 2">DSM 44254</strain>
    </source>
</reference>
<evidence type="ECO:0008006" key="3">
    <source>
        <dbReference type="Google" id="ProtNLM"/>
    </source>
</evidence>
<gene>
    <name evidence="1" type="ORF">EDD29_6903</name>
</gene>
<accession>A0A3N1D6W8</accession>
<dbReference type="EMBL" id="RJKE01000001">
    <property type="protein sequence ID" value="ROO89216.1"/>
    <property type="molecule type" value="Genomic_DNA"/>
</dbReference>
<keyword evidence="2" id="KW-1185">Reference proteome</keyword>
<dbReference type="Pfam" id="PF18845">
    <property type="entry name" value="baeRF_family3"/>
    <property type="match status" value="1"/>
</dbReference>
<name>A0A3N1D6W8_9ACTN</name>
<dbReference type="OrthoDB" id="3449793at2"/>
<dbReference type="AlphaFoldDB" id="A0A3N1D6W8"/>
<sequence>MDAAQLARLHEVRPFPAVSIIMPTHRARPERQQDRIRLKVLLDEARQRLAGYELDHGVADEVMRNLEKAAEQVDFERTAEALVLFAAYGGETHAFVLPGVTVSERVIIDDTFATRDLLAMLERTWNYYVLVLSEQPTRLFAGEGERCAEVSNALFPLNLADTVPEEQGGPTAANRVQNRIQEDRRQQFVRQIDRNLTELLKRGSRPVIAVGVQRALTYLRENSNGMLRDALIGTVEGGYEKATPAEIARLVAPVLHEEIARVREEALAGIDDARSGRRFAAGLEECWELAHQGRVQHLLVEDTFFAPSRTHEGRLQVMSADGPAENGSAPAPAEIGVNEEATDAAFRGKFVNDAVDDLIETVLRNDGRATFVPDGSLTDHARVAAILRY</sequence>
<evidence type="ECO:0000313" key="1">
    <source>
        <dbReference type="EMBL" id="ROO89216.1"/>
    </source>
</evidence>
<evidence type="ECO:0000313" key="2">
    <source>
        <dbReference type="Proteomes" id="UP000272400"/>
    </source>
</evidence>
<dbReference type="RefSeq" id="WP_123668349.1">
    <property type="nucleotide sequence ID" value="NZ_RJKE01000001.1"/>
</dbReference>
<comment type="caution">
    <text evidence="1">The sequence shown here is derived from an EMBL/GenBank/DDBJ whole genome shotgun (WGS) entry which is preliminary data.</text>
</comment>